<reference evidence="1 2" key="1">
    <citation type="submission" date="2023-03" db="EMBL/GenBank/DDBJ databases">
        <title>WGS of Gossypium arboreum.</title>
        <authorList>
            <person name="Yu D."/>
        </authorList>
    </citation>
    <scope>NUCLEOTIDE SEQUENCE [LARGE SCALE GENOMIC DNA]</scope>
    <source>
        <tissue evidence="1">Leaf</tissue>
    </source>
</reference>
<proteinExistence type="predicted"/>
<accession>A0ABR0NJ64</accession>
<dbReference type="EMBL" id="JARKNE010000010">
    <property type="protein sequence ID" value="KAK5795042.1"/>
    <property type="molecule type" value="Genomic_DNA"/>
</dbReference>
<organism evidence="1 2">
    <name type="scientific">Gossypium arboreum</name>
    <name type="common">Tree cotton</name>
    <name type="synonym">Gossypium nanking</name>
    <dbReference type="NCBI Taxonomy" id="29729"/>
    <lineage>
        <taxon>Eukaryota</taxon>
        <taxon>Viridiplantae</taxon>
        <taxon>Streptophyta</taxon>
        <taxon>Embryophyta</taxon>
        <taxon>Tracheophyta</taxon>
        <taxon>Spermatophyta</taxon>
        <taxon>Magnoliopsida</taxon>
        <taxon>eudicotyledons</taxon>
        <taxon>Gunneridae</taxon>
        <taxon>Pentapetalae</taxon>
        <taxon>rosids</taxon>
        <taxon>malvids</taxon>
        <taxon>Malvales</taxon>
        <taxon>Malvaceae</taxon>
        <taxon>Malvoideae</taxon>
        <taxon>Gossypium</taxon>
    </lineage>
</organism>
<protein>
    <submittedName>
        <fullName evidence="1">Uncharacterized protein</fullName>
    </submittedName>
</protein>
<gene>
    <name evidence="1" type="ORF">PVK06_036296</name>
</gene>
<evidence type="ECO:0000313" key="2">
    <source>
        <dbReference type="Proteomes" id="UP001358586"/>
    </source>
</evidence>
<evidence type="ECO:0000313" key="1">
    <source>
        <dbReference type="EMBL" id="KAK5795042.1"/>
    </source>
</evidence>
<sequence length="58" mass="6633">MEIGDANVPSLLGRVYNYTLGWPIVSADWSATCKELPRNVPNKFKGSRIEMKWSEDNF</sequence>
<name>A0ABR0NJ64_GOSAR</name>
<keyword evidence="2" id="KW-1185">Reference proteome</keyword>
<comment type="caution">
    <text evidence="1">The sequence shown here is derived from an EMBL/GenBank/DDBJ whole genome shotgun (WGS) entry which is preliminary data.</text>
</comment>
<dbReference type="Proteomes" id="UP001358586">
    <property type="component" value="Chromosome 10"/>
</dbReference>